<dbReference type="AlphaFoldDB" id="A0A412IH38"/>
<proteinExistence type="predicted"/>
<feature type="chain" id="PRO_5042713514" evidence="1">
    <location>
        <begin position="20"/>
        <end position="251"/>
    </location>
</feature>
<evidence type="ECO:0000313" key="2">
    <source>
        <dbReference type="EMBL" id="MDE8697549.1"/>
    </source>
</evidence>
<evidence type="ECO:0000313" key="4">
    <source>
        <dbReference type="Proteomes" id="UP000283341"/>
    </source>
</evidence>
<dbReference type="EMBL" id="JARFID010000058">
    <property type="protein sequence ID" value="MDE8697549.1"/>
    <property type="molecule type" value="Genomic_DNA"/>
</dbReference>
<feature type="signal peptide" evidence="1">
    <location>
        <begin position="1"/>
        <end position="19"/>
    </location>
</feature>
<comment type="caution">
    <text evidence="3">The sequence shown here is derived from an EMBL/GenBank/DDBJ whole genome shotgun (WGS) entry which is preliminary data.</text>
</comment>
<dbReference type="RefSeq" id="WP_118402599.1">
    <property type="nucleotide sequence ID" value="NZ_CAXKYC010000044.1"/>
</dbReference>
<reference evidence="3 4" key="1">
    <citation type="submission" date="2018-08" db="EMBL/GenBank/DDBJ databases">
        <title>A genome reference for cultivated species of the human gut microbiota.</title>
        <authorList>
            <person name="Zou Y."/>
            <person name="Xue W."/>
            <person name="Luo G."/>
        </authorList>
    </citation>
    <scope>NUCLEOTIDE SEQUENCE [LARGE SCALE GENOMIC DNA]</scope>
    <source>
        <strain evidence="3 4">AF22-3AC</strain>
    </source>
</reference>
<protein>
    <submittedName>
        <fullName evidence="2">YjbH domain-containing protein</fullName>
    </submittedName>
</protein>
<name>A0A412IH38_9BACE</name>
<evidence type="ECO:0000256" key="1">
    <source>
        <dbReference type="SAM" id="SignalP"/>
    </source>
</evidence>
<sequence length="251" mass="28920">MKFRNLCLLLFFCCYSVYLFPQYSHGVTGLLHSPSAEMQQDKTVMIGGGFLNENLTPPRFNYNTYNYYLNVTIFPCLEIAYTCTLFKVTPQWGVQSQMGKFTNQDRYFSLRLRVLKEEQFFKYMPAAVLGTSDPFTESRGGEIMPSGDGGNGYFSRFYVAMTKHIPVNKEELGLHVSYLYNRRNDYHLNGIAGGITYSPSMLSDLKLIAEYDSHDILIGMNYLLFHHFLVQAMMQKGKYFSCGLTYLIHLK</sequence>
<dbReference type="InterPro" id="IPR010344">
    <property type="entry name" value="YbjH"/>
</dbReference>
<gene>
    <name evidence="3" type="ORF">DWX97_11945</name>
    <name evidence="2" type="ORF">PZH42_25960</name>
</gene>
<keyword evidence="1" id="KW-0732">Signal</keyword>
<dbReference type="Proteomes" id="UP001221924">
    <property type="component" value="Unassembled WGS sequence"/>
</dbReference>
<accession>A0A412IH38</accession>
<dbReference type="EMBL" id="QRVJ01000009">
    <property type="protein sequence ID" value="RGS36445.1"/>
    <property type="molecule type" value="Genomic_DNA"/>
</dbReference>
<evidence type="ECO:0000313" key="3">
    <source>
        <dbReference type="EMBL" id="RGS36445.1"/>
    </source>
</evidence>
<organism evidence="3 4">
    <name type="scientific">Bacteroides cellulosilyticus</name>
    <dbReference type="NCBI Taxonomy" id="246787"/>
    <lineage>
        <taxon>Bacteria</taxon>
        <taxon>Pseudomonadati</taxon>
        <taxon>Bacteroidota</taxon>
        <taxon>Bacteroidia</taxon>
        <taxon>Bacteroidales</taxon>
        <taxon>Bacteroidaceae</taxon>
        <taxon>Bacteroides</taxon>
    </lineage>
</organism>
<dbReference type="Pfam" id="PF06082">
    <property type="entry name" value="YjbH"/>
    <property type="match status" value="1"/>
</dbReference>
<dbReference type="Proteomes" id="UP000283341">
    <property type="component" value="Unassembled WGS sequence"/>
</dbReference>
<reference evidence="2" key="2">
    <citation type="submission" date="2023-03" db="EMBL/GenBank/DDBJ databases">
        <title>DFI Biobank Strains.</title>
        <authorList>
            <person name="Mostad J."/>
            <person name="Paddock L."/>
            <person name="Medina S."/>
            <person name="Waligurski E."/>
            <person name="Barat B."/>
            <person name="Smith R."/>
            <person name="Burgo V."/>
            <person name="Metcalfe C."/>
            <person name="Woodson C."/>
            <person name="Sundararajan A."/>
            <person name="Ramaswamy R."/>
            <person name="Lin H."/>
            <person name="Pamer E.G."/>
        </authorList>
    </citation>
    <scope>NUCLEOTIDE SEQUENCE</scope>
    <source>
        <strain evidence="2">DFI.9.5</strain>
    </source>
</reference>